<dbReference type="Proteomes" id="UP000065641">
    <property type="component" value="Chromosome"/>
</dbReference>
<gene>
    <name evidence="2" type="ORF">PS2015_2830</name>
</gene>
<proteinExistence type="predicted"/>
<dbReference type="KEGG" id="pspi:PS2015_2830"/>
<evidence type="ECO:0000313" key="2">
    <source>
        <dbReference type="EMBL" id="ALO47461.1"/>
    </source>
</evidence>
<dbReference type="OrthoDB" id="7064462at2"/>
<protein>
    <submittedName>
        <fullName evidence="2">Uncharacterized protein</fullName>
    </submittedName>
</protein>
<keyword evidence="1" id="KW-0732">Signal</keyword>
<dbReference type="EMBL" id="CP013189">
    <property type="protein sequence ID" value="ALO47461.1"/>
    <property type="molecule type" value="Genomic_DNA"/>
</dbReference>
<evidence type="ECO:0000256" key="1">
    <source>
        <dbReference type="SAM" id="SignalP"/>
    </source>
</evidence>
<reference evidence="2 3" key="1">
    <citation type="submission" date="2015-11" db="EMBL/GenBank/DDBJ databases">
        <authorList>
            <person name="Zhang Y."/>
            <person name="Guo Z."/>
        </authorList>
    </citation>
    <scope>NUCLEOTIDE SEQUENCE [LARGE SCALE GENOMIC DNA]</scope>
    <source>
        <strain evidence="2 3">KCTC 32221</strain>
    </source>
</reference>
<feature type="chain" id="PRO_5006601693" evidence="1">
    <location>
        <begin position="22"/>
        <end position="218"/>
    </location>
</feature>
<feature type="signal peptide" evidence="1">
    <location>
        <begin position="1"/>
        <end position="21"/>
    </location>
</feature>
<name>A0A0S2KH06_9GAMM</name>
<dbReference type="STRING" id="1249552.PS2015_2830"/>
<sequence length="218" mass="24142" precursor="true">MKNGTLFGASLLLAIAGLARAEAQPVYDAETETLVIPSAIAQGQPGRFQDVLLEPAGDGLWRVARLHEGVLLDAQYVDEVWTSSTTGLPRQMFIHLAGTFNSGCPEVGRIEQQRHGNTLDVYVYYRDNAWLRDPESVACTMAMEPFELDIALNIHGLQAGEYELRVNGQQLRSFVLAEKNVAPRQFGGQRRSHCQYEPRRGAGWSAYSCSDATDIELE</sequence>
<evidence type="ECO:0000313" key="3">
    <source>
        <dbReference type="Proteomes" id="UP000065641"/>
    </source>
</evidence>
<keyword evidence="3" id="KW-1185">Reference proteome</keyword>
<dbReference type="AlphaFoldDB" id="A0A0S2KH06"/>
<dbReference type="RefSeq" id="WP_058022849.1">
    <property type="nucleotide sequence ID" value="NZ_CP013189.1"/>
</dbReference>
<accession>A0A0S2KH06</accession>
<organism evidence="2 3">
    <name type="scientific">Pseudohongiella spirulinae</name>
    <dbReference type="NCBI Taxonomy" id="1249552"/>
    <lineage>
        <taxon>Bacteria</taxon>
        <taxon>Pseudomonadati</taxon>
        <taxon>Pseudomonadota</taxon>
        <taxon>Gammaproteobacteria</taxon>
        <taxon>Pseudomonadales</taxon>
        <taxon>Pseudohongiellaceae</taxon>
        <taxon>Pseudohongiella</taxon>
    </lineage>
</organism>